<dbReference type="Proteomes" id="UP000624279">
    <property type="component" value="Unassembled WGS sequence"/>
</dbReference>
<dbReference type="EMBL" id="JACOGA010000006">
    <property type="protein sequence ID" value="MBC3873624.1"/>
    <property type="molecule type" value="Genomic_DNA"/>
</dbReference>
<dbReference type="PROSITE" id="PS51257">
    <property type="entry name" value="PROKAR_LIPOPROTEIN"/>
    <property type="match status" value="1"/>
</dbReference>
<evidence type="ECO:0000313" key="1">
    <source>
        <dbReference type="EMBL" id="MBC3873624.1"/>
    </source>
</evidence>
<comment type="caution">
    <text evidence="1">The sequence shown here is derived from an EMBL/GenBank/DDBJ whole genome shotgun (WGS) entry which is preliminary data.</text>
</comment>
<name>A0ABR6YBT8_9BURK</name>
<protein>
    <recommendedName>
        <fullName evidence="3">Lipoprotein</fullName>
    </recommendedName>
</protein>
<dbReference type="RefSeq" id="WP_186941645.1">
    <property type="nucleotide sequence ID" value="NZ_JACOGA010000006.1"/>
</dbReference>
<organism evidence="1 2">
    <name type="scientific">Undibacterium flavidum</name>
    <dbReference type="NCBI Taxonomy" id="2762297"/>
    <lineage>
        <taxon>Bacteria</taxon>
        <taxon>Pseudomonadati</taxon>
        <taxon>Pseudomonadota</taxon>
        <taxon>Betaproteobacteria</taxon>
        <taxon>Burkholderiales</taxon>
        <taxon>Oxalobacteraceae</taxon>
        <taxon>Undibacterium</taxon>
    </lineage>
</organism>
<sequence length="107" mass="12144">MKKVAILISVLLSACATNNNSDQMAYDKALALAKQQSTENRGNPLYKEHFSIWNKYNNENKIDTKDGCYKYGKEPVKFILIQNGDGVIENIITKSDDKKTNCFVKSY</sequence>
<proteinExistence type="predicted"/>
<evidence type="ECO:0008006" key="3">
    <source>
        <dbReference type="Google" id="ProtNLM"/>
    </source>
</evidence>
<accession>A0ABR6YBT8</accession>
<evidence type="ECO:0000313" key="2">
    <source>
        <dbReference type="Proteomes" id="UP000624279"/>
    </source>
</evidence>
<reference evidence="1 2" key="1">
    <citation type="submission" date="2020-08" db="EMBL/GenBank/DDBJ databases">
        <title>Novel species isolated from subtropical streams in China.</title>
        <authorList>
            <person name="Lu H."/>
        </authorList>
    </citation>
    <scope>NUCLEOTIDE SEQUENCE [LARGE SCALE GENOMIC DNA]</scope>
    <source>
        <strain evidence="1 2">LX15W</strain>
    </source>
</reference>
<gene>
    <name evidence="1" type="ORF">H8K55_08495</name>
</gene>
<keyword evidence="2" id="KW-1185">Reference proteome</keyword>